<comment type="caution">
    <text evidence="2">The sequence shown here is derived from an EMBL/GenBank/DDBJ whole genome shotgun (WGS) entry which is preliminary data.</text>
</comment>
<evidence type="ECO:0000313" key="2">
    <source>
        <dbReference type="EMBL" id="KAJ1188918.1"/>
    </source>
</evidence>
<sequence length="76" mass="8399">MLPASRPLRPSAIIHSLGTPPIVAHLLQHNDEQELLFAPFSAPLLVEGGCSFFVDGWPHFDTDFFISSGPDQELRN</sequence>
<keyword evidence="3" id="KW-1185">Reference proteome</keyword>
<protein>
    <submittedName>
        <fullName evidence="2">Uncharacterized protein</fullName>
    </submittedName>
</protein>
<dbReference type="EMBL" id="JANPWB010000005">
    <property type="protein sequence ID" value="KAJ1188917.1"/>
    <property type="molecule type" value="Genomic_DNA"/>
</dbReference>
<evidence type="ECO:0000313" key="3">
    <source>
        <dbReference type="Proteomes" id="UP001066276"/>
    </source>
</evidence>
<dbReference type="AlphaFoldDB" id="A0AAV7UMG0"/>
<organism evidence="2 3">
    <name type="scientific">Pleurodeles waltl</name>
    <name type="common">Iberian ribbed newt</name>
    <dbReference type="NCBI Taxonomy" id="8319"/>
    <lineage>
        <taxon>Eukaryota</taxon>
        <taxon>Metazoa</taxon>
        <taxon>Chordata</taxon>
        <taxon>Craniata</taxon>
        <taxon>Vertebrata</taxon>
        <taxon>Euteleostomi</taxon>
        <taxon>Amphibia</taxon>
        <taxon>Batrachia</taxon>
        <taxon>Caudata</taxon>
        <taxon>Salamandroidea</taxon>
        <taxon>Salamandridae</taxon>
        <taxon>Pleurodelinae</taxon>
        <taxon>Pleurodeles</taxon>
    </lineage>
</organism>
<reference evidence="2" key="1">
    <citation type="journal article" date="2022" name="bioRxiv">
        <title>Sequencing and chromosome-scale assembly of the giantPleurodeles waltlgenome.</title>
        <authorList>
            <person name="Brown T."/>
            <person name="Elewa A."/>
            <person name="Iarovenko S."/>
            <person name="Subramanian E."/>
            <person name="Araus A.J."/>
            <person name="Petzold A."/>
            <person name="Susuki M."/>
            <person name="Suzuki K.-i.T."/>
            <person name="Hayashi T."/>
            <person name="Toyoda A."/>
            <person name="Oliveira C."/>
            <person name="Osipova E."/>
            <person name="Leigh N.D."/>
            <person name="Simon A."/>
            <person name="Yun M.H."/>
        </authorList>
    </citation>
    <scope>NUCLEOTIDE SEQUENCE</scope>
    <source>
        <strain evidence="2">20211129_DDA</strain>
        <tissue evidence="2">Liver</tissue>
    </source>
</reference>
<proteinExistence type="predicted"/>
<dbReference type="EMBL" id="JANPWB010000005">
    <property type="protein sequence ID" value="KAJ1188918.1"/>
    <property type="molecule type" value="Genomic_DNA"/>
</dbReference>
<dbReference type="Proteomes" id="UP001066276">
    <property type="component" value="Chromosome 3_1"/>
</dbReference>
<gene>
    <name evidence="1" type="ORF">NDU88_005673</name>
    <name evidence="2" type="ORF">NDU88_005674</name>
</gene>
<name>A0AAV7UMG0_PLEWA</name>
<evidence type="ECO:0000313" key="1">
    <source>
        <dbReference type="EMBL" id="KAJ1188917.1"/>
    </source>
</evidence>
<accession>A0AAV7UMG0</accession>